<dbReference type="InterPro" id="IPR050289">
    <property type="entry name" value="TorD/DmsD_chaperones"/>
</dbReference>
<organism evidence="2 3">
    <name type="scientific">Paenibacillus uliginis N3/975</name>
    <dbReference type="NCBI Taxonomy" id="1313296"/>
    <lineage>
        <taxon>Bacteria</taxon>
        <taxon>Bacillati</taxon>
        <taxon>Bacillota</taxon>
        <taxon>Bacilli</taxon>
        <taxon>Bacillales</taxon>
        <taxon>Paenibacillaceae</taxon>
        <taxon>Paenibacillus</taxon>
    </lineage>
</organism>
<keyword evidence="1" id="KW-0143">Chaperone</keyword>
<protein>
    <submittedName>
        <fullName evidence="2">Uncharacterized component of anaerobic dehydrogenases</fullName>
    </submittedName>
</protein>
<dbReference type="PANTHER" id="PTHR34227:SF1">
    <property type="entry name" value="DIMETHYL SULFOXIDE REDUCTASE CHAPERONE-RELATED"/>
    <property type="match status" value="1"/>
</dbReference>
<name>A0A1X7GB49_9BACL</name>
<accession>A0A1X7GB49</accession>
<proteinExistence type="predicted"/>
<dbReference type="Gene3D" id="1.10.3480.10">
    <property type="entry name" value="TorD-like"/>
    <property type="match status" value="1"/>
</dbReference>
<gene>
    <name evidence="2" type="ORF">SAMN05661091_0273</name>
</gene>
<dbReference type="PANTHER" id="PTHR34227">
    <property type="entry name" value="CHAPERONE PROTEIN YCDY"/>
    <property type="match status" value="1"/>
</dbReference>
<dbReference type="Pfam" id="PF02613">
    <property type="entry name" value="Nitrate_red_del"/>
    <property type="match status" value="1"/>
</dbReference>
<evidence type="ECO:0000313" key="3">
    <source>
        <dbReference type="Proteomes" id="UP000192940"/>
    </source>
</evidence>
<dbReference type="EMBL" id="LT840184">
    <property type="protein sequence ID" value="SMF66597.1"/>
    <property type="molecule type" value="Genomic_DNA"/>
</dbReference>
<dbReference type="AlphaFoldDB" id="A0A1X7GB49"/>
<sequence length="234" mass="26933">MTISSSVRTLEVPDVCHRWLENRGTIYQLLTEFLGHWPTLSLVAHWSRSSGIGKAAELTRGGRELMQYLSGRSPEELVRICEREGAEYRRLLQHSKQRPLAESRYSPYSCRAQDLSDFYASAGTAFKKVSGEPDDHIAIELEFMTILHDRMLNSAYCEDSMLRLIDIQKKFLEEHLLTWTPAMCRELNASTISPLYLAVSRLLEEFLEYDLSMLRTWKQSCLAADEPVREVVLV</sequence>
<evidence type="ECO:0000313" key="2">
    <source>
        <dbReference type="EMBL" id="SMF66597.1"/>
    </source>
</evidence>
<dbReference type="RefSeq" id="WP_208917429.1">
    <property type="nucleotide sequence ID" value="NZ_LT840184.1"/>
</dbReference>
<reference evidence="2 3" key="1">
    <citation type="submission" date="2017-04" db="EMBL/GenBank/DDBJ databases">
        <authorList>
            <person name="Afonso C.L."/>
            <person name="Miller P.J."/>
            <person name="Scott M.A."/>
            <person name="Spackman E."/>
            <person name="Goraichik I."/>
            <person name="Dimitrov K.M."/>
            <person name="Suarez D.L."/>
            <person name="Swayne D.E."/>
        </authorList>
    </citation>
    <scope>NUCLEOTIDE SEQUENCE [LARGE SCALE GENOMIC DNA]</scope>
    <source>
        <strain evidence="2 3">N3/975</strain>
    </source>
</reference>
<dbReference type="Proteomes" id="UP000192940">
    <property type="component" value="Chromosome I"/>
</dbReference>
<dbReference type="InterPro" id="IPR036411">
    <property type="entry name" value="TorD-like_sf"/>
</dbReference>
<evidence type="ECO:0000256" key="1">
    <source>
        <dbReference type="ARBA" id="ARBA00023186"/>
    </source>
</evidence>
<dbReference type="STRING" id="1313296.SAMN05661091_0273"/>
<dbReference type="InterPro" id="IPR020945">
    <property type="entry name" value="DMSO/NO3_reduct_chaperone"/>
</dbReference>
<dbReference type="SUPFAM" id="SSF89155">
    <property type="entry name" value="TorD-like"/>
    <property type="match status" value="1"/>
</dbReference>
<keyword evidence="3" id="KW-1185">Reference proteome</keyword>